<keyword evidence="2" id="KW-0812">Transmembrane</keyword>
<evidence type="ECO:0000256" key="2">
    <source>
        <dbReference type="SAM" id="Phobius"/>
    </source>
</evidence>
<dbReference type="InterPro" id="IPR019284">
    <property type="entry name" value="RP532"/>
</dbReference>
<protein>
    <submittedName>
        <fullName evidence="3">Uncharacterized membrane protein</fullName>
    </submittedName>
</protein>
<evidence type="ECO:0000256" key="1">
    <source>
        <dbReference type="SAM" id="MobiDB-lite"/>
    </source>
</evidence>
<gene>
    <name evidence="3" type="ORF">SAMN04487792_0262</name>
</gene>
<proteinExistence type="predicted"/>
<sequence length="170" mass="19091">MSQEQNINIKADQTLNQNEEGQELDKEIIKQVENSDIPKDEQEHIIAAMSMYSGPIPHPKLLAGYEALYKGAAKKIIDNGIAESEQRRKLEEERQRRRGRLAWVSLIITGCFVLFFTIGAVYLIMNGHPYFGGASGLISFFTFMGSISNNIDTLSGNDDLTNNKDHDNID</sequence>
<reference evidence="4" key="1">
    <citation type="submission" date="2016-10" db="EMBL/GenBank/DDBJ databases">
        <authorList>
            <person name="Varghese N."/>
            <person name="Submissions S."/>
        </authorList>
    </citation>
    <scope>NUCLEOTIDE SEQUENCE [LARGE SCALE GENOMIC DNA]</scope>
    <source>
        <strain evidence="4">R-53102</strain>
    </source>
</reference>
<feature type="transmembrane region" description="Helical" evidence="2">
    <location>
        <begin position="130"/>
        <end position="147"/>
    </location>
</feature>
<evidence type="ECO:0000313" key="3">
    <source>
        <dbReference type="EMBL" id="SFD31065.1"/>
    </source>
</evidence>
<dbReference type="AlphaFoldDB" id="A0A1I1R9W1"/>
<name>A0A1I1R9W1_9LACO</name>
<feature type="region of interest" description="Disordered" evidence="1">
    <location>
        <begin position="1"/>
        <end position="22"/>
    </location>
</feature>
<organism evidence="3 4">
    <name type="scientific">Lactobacillus bombicola</name>
    <dbReference type="NCBI Taxonomy" id="1505723"/>
    <lineage>
        <taxon>Bacteria</taxon>
        <taxon>Bacillati</taxon>
        <taxon>Bacillota</taxon>
        <taxon>Bacilli</taxon>
        <taxon>Lactobacillales</taxon>
        <taxon>Lactobacillaceae</taxon>
        <taxon>Lactobacillus</taxon>
    </lineage>
</organism>
<dbReference type="Pfam" id="PF10097">
    <property type="entry name" value="DUF2335"/>
    <property type="match status" value="1"/>
</dbReference>
<accession>A0A1I1R9W1</accession>
<feature type="compositionally biased region" description="Polar residues" evidence="1">
    <location>
        <begin position="1"/>
        <end position="19"/>
    </location>
</feature>
<keyword evidence="2" id="KW-1133">Transmembrane helix</keyword>
<evidence type="ECO:0000313" key="4">
    <source>
        <dbReference type="Proteomes" id="UP000199599"/>
    </source>
</evidence>
<feature type="transmembrane region" description="Helical" evidence="2">
    <location>
        <begin position="101"/>
        <end position="124"/>
    </location>
</feature>
<keyword evidence="2" id="KW-0472">Membrane</keyword>
<dbReference type="Proteomes" id="UP000199599">
    <property type="component" value="Unassembled WGS sequence"/>
</dbReference>
<dbReference type="RefSeq" id="WP_228150136.1">
    <property type="nucleotide sequence ID" value="NZ_CBCRVU010000001.1"/>
</dbReference>
<dbReference type="EMBL" id="FOMN01000001">
    <property type="protein sequence ID" value="SFD31065.1"/>
    <property type="molecule type" value="Genomic_DNA"/>
</dbReference>
<dbReference type="STRING" id="1505723.SAMN04487792_0262"/>